<dbReference type="EMBL" id="JBHLWM010000005">
    <property type="protein sequence ID" value="MFC0241912.1"/>
    <property type="molecule type" value="Genomic_DNA"/>
</dbReference>
<dbReference type="RefSeq" id="WP_378389263.1">
    <property type="nucleotide sequence ID" value="NZ_JBHLWM010000005.1"/>
</dbReference>
<comment type="caution">
    <text evidence="1">The sequence shown here is derived from an EMBL/GenBank/DDBJ whole genome shotgun (WGS) entry which is preliminary data.</text>
</comment>
<dbReference type="Proteomes" id="UP001589775">
    <property type="component" value="Unassembled WGS sequence"/>
</dbReference>
<gene>
    <name evidence="1" type="ORF">ACFFJ6_15590</name>
</gene>
<keyword evidence="2" id="KW-1185">Reference proteome</keyword>
<sequence>MYIYIAVDRLPSPRRTSALVAMESGQTMMPMASGRKAPALEKVEACCIARACDAIAQGAVAPVTLVRRGRSR</sequence>
<name>A0ABV6EUV2_9BRAD</name>
<accession>A0ABV6EUV2</accession>
<protein>
    <submittedName>
        <fullName evidence="1">Uncharacterized protein</fullName>
    </submittedName>
</protein>
<organism evidence="1 2">
    <name type="scientific">Rhodopseudomonas telluris</name>
    <dbReference type="NCBI Taxonomy" id="644215"/>
    <lineage>
        <taxon>Bacteria</taxon>
        <taxon>Pseudomonadati</taxon>
        <taxon>Pseudomonadota</taxon>
        <taxon>Alphaproteobacteria</taxon>
        <taxon>Hyphomicrobiales</taxon>
        <taxon>Nitrobacteraceae</taxon>
        <taxon>Rhodopseudomonas</taxon>
    </lineage>
</organism>
<reference evidence="1 2" key="1">
    <citation type="submission" date="2024-09" db="EMBL/GenBank/DDBJ databases">
        <authorList>
            <person name="Sun Q."/>
            <person name="Mori K."/>
        </authorList>
    </citation>
    <scope>NUCLEOTIDE SEQUENCE [LARGE SCALE GENOMIC DNA]</scope>
    <source>
        <strain evidence="1 2">KCTC 23279</strain>
    </source>
</reference>
<evidence type="ECO:0000313" key="2">
    <source>
        <dbReference type="Proteomes" id="UP001589775"/>
    </source>
</evidence>
<evidence type="ECO:0000313" key="1">
    <source>
        <dbReference type="EMBL" id="MFC0241912.1"/>
    </source>
</evidence>
<proteinExistence type="predicted"/>